<dbReference type="PANTHER" id="PTHR11819:SF128">
    <property type="entry name" value="SODIUM_MANNOSE COTRANSPORTER SLC5A10"/>
    <property type="match status" value="1"/>
</dbReference>
<evidence type="ECO:0000256" key="8">
    <source>
        <dbReference type="ARBA" id="ARBA00023053"/>
    </source>
</evidence>
<dbReference type="FunFam" id="1.20.1730.10:FF:000004">
    <property type="entry name" value="sodium/glucose cotransporter 5 isoform X1"/>
    <property type="match status" value="1"/>
</dbReference>
<dbReference type="NCBIfam" id="TIGR00813">
    <property type="entry name" value="sss"/>
    <property type="match status" value="1"/>
</dbReference>
<evidence type="ECO:0000256" key="20">
    <source>
        <dbReference type="SAM" id="MobiDB-lite"/>
    </source>
</evidence>
<evidence type="ECO:0000256" key="19">
    <source>
        <dbReference type="RuleBase" id="RU362091"/>
    </source>
</evidence>
<accession>A0A8C8E970</accession>
<keyword evidence="9" id="KW-0406">Ion transport</keyword>
<comment type="subcellular location">
    <subcellularLocation>
        <location evidence="1">Apical cell membrane</location>
        <topology evidence="1">Multi-pass membrane protein</topology>
    </subcellularLocation>
</comment>
<evidence type="ECO:0000256" key="18">
    <source>
        <dbReference type="ARBA" id="ARBA00045692"/>
    </source>
</evidence>
<protein>
    <recommendedName>
        <fullName evidence="15">Sodium/mannose cotransporter SLC5A10</fullName>
    </recommendedName>
    <alternativeName>
        <fullName evidence="16">Sodium/glucose cotransporter 5</fullName>
    </alternativeName>
    <alternativeName>
        <fullName evidence="17">Solute carrier family 5 member 10</fullName>
    </alternativeName>
</protein>
<evidence type="ECO:0000256" key="9">
    <source>
        <dbReference type="ARBA" id="ARBA00023065"/>
    </source>
</evidence>
<dbReference type="Proteomes" id="UP000694552">
    <property type="component" value="Unplaced"/>
</dbReference>
<feature type="transmembrane region" description="Helical" evidence="21">
    <location>
        <begin position="158"/>
        <end position="182"/>
    </location>
</feature>
<comment type="function">
    <text evidence="18">Electrogenic Na+-coupled sugar symporter that actively transports D-mannose or D-fructose at the plasma membrane, with a Na+ to sugar coupling ratio of 1:1. Transporter activity is driven by a transmembrane Na+ electrochemical gradient set by the Na+/K+ pump. Exclusively recognizes sugar substrates having a pyranose ring with an axial hydroxyl group on carbon 2. Has likely evolved to enable renal reabsorption of D-mannose, an important constituent of oligosaccharide chains of glycoproteins. Contributes to dietary D-fructose reabsorption from glomerular filtrate across the brush border of the kidney.</text>
</comment>
<keyword evidence="4" id="KW-1003">Cell membrane</keyword>
<evidence type="ECO:0000256" key="14">
    <source>
        <dbReference type="ARBA" id="ARBA00036553"/>
    </source>
</evidence>
<evidence type="ECO:0000313" key="23">
    <source>
        <dbReference type="Proteomes" id="UP000694552"/>
    </source>
</evidence>
<evidence type="ECO:0000256" key="4">
    <source>
        <dbReference type="ARBA" id="ARBA00022475"/>
    </source>
</evidence>
<dbReference type="Gene3D" id="1.20.1730.10">
    <property type="entry name" value="Sodium/glucose cotransporter"/>
    <property type="match status" value="1"/>
</dbReference>
<feature type="region of interest" description="Disordered" evidence="20">
    <location>
        <begin position="571"/>
        <end position="590"/>
    </location>
</feature>
<comment type="similarity">
    <text evidence="2 19">Belongs to the sodium:solute symporter (SSF) (TC 2.A.21) family.</text>
</comment>
<feature type="transmembrane region" description="Helical" evidence="21">
    <location>
        <begin position="121"/>
        <end position="138"/>
    </location>
</feature>
<feature type="transmembrane region" description="Helical" evidence="21">
    <location>
        <begin position="501"/>
        <end position="522"/>
    </location>
</feature>
<proteinExistence type="inferred from homology"/>
<evidence type="ECO:0000256" key="11">
    <source>
        <dbReference type="ARBA" id="ARBA00023180"/>
    </source>
</evidence>
<keyword evidence="3" id="KW-0813">Transport</keyword>
<evidence type="ECO:0000256" key="6">
    <source>
        <dbReference type="ARBA" id="ARBA00022692"/>
    </source>
</evidence>
<feature type="transmembrane region" description="Helical" evidence="21">
    <location>
        <begin position="20"/>
        <end position="38"/>
    </location>
</feature>
<dbReference type="AlphaFoldDB" id="A0A8C8E970"/>
<evidence type="ECO:0000256" key="10">
    <source>
        <dbReference type="ARBA" id="ARBA00023136"/>
    </source>
</evidence>
<evidence type="ECO:0000256" key="5">
    <source>
        <dbReference type="ARBA" id="ARBA00022597"/>
    </source>
</evidence>
<dbReference type="PROSITE" id="PS50283">
    <property type="entry name" value="NA_SOLUT_SYMP_3"/>
    <property type="match status" value="1"/>
</dbReference>
<feature type="transmembrane region" description="Helical" evidence="21">
    <location>
        <begin position="189"/>
        <end position="209"/>
    </location>
</feature>
<dbReference type="GO" id="GO:0016324">
    <property type="term" value="C:apical plasma membrane"/>
    <property type="evidence" value="ECO:0007669"/>
    <property type="project" value="UniProtKB-SubCell"/>
</dbReference>
<organism evidence="22 23">
    <name type="scientific">Otus sunia</name>
    <name type="common">Oriental scops-owl</name>
    <dbReference type="NCBI Taxonomy" id="257818"/>
    <lineage>
        <taxon>Eukaryota</taxon>
        <taxon>Metazoa</taxon>
        <taxon>Chordata</taxon>
        <taxon>Craniata</taxon>
        <taxon>Vertebrata</taxon>
        <taxon>Euteleostomi</taxon>
        <taxon>Archelosauria</taxon>
        <taxon>Archosauria</taxon>
        <taxon>Dinosauria</taxon>
        <taxon>Saurischia</taxon>
        <taxon>Theropoda</taxon>
        <taxon>Coelurosauria</taxon>
        <taxon>Aves</taxon>
        <taxon>Neognathae</taxon>
        <taxon>Neoaves</taxon>
        <taxon>Telluraves</taxon>
        <taxon>Strigiformes</taxon>
        <taxon>Strigidae</taxon>
        <taxon>Otus</taxon>
    </lineage>
</organism>
<comment type="catalytic activity">
    <reaction evidence="14">
        <text>D-fructopyranose(out) + Na(+)(out) = D-fructopyranose(in) + Na(+)(in)</text>
        <dbReference type="Rhea" id="RHEA:72915"/>
        <dbReference type="ChEBI" id="CHEBI:29101"/>
        <dbReference type="ChEBI" id="CHEBI:37714"/>
    </reaction>
    <physiologicalReaction direction="left-to-right" evidence="14">
        <dbReference type="Rhea" id="RHEA:72916"/>
    </physiologicalReaction>
</comment>
<dbReference type="PROSITE" id="PS00457">
    <property type="entry name" value="NA_SOLUT_SYMP_2"/>
    <property type="match status" value="1"/>
</dbReference>
<feature type="transmembrane region" description="Helical" evidence="21">
    <location>
        <begin position="356"/>
        <end position="376"/>
    </location>
</feature>
<evidence type="ECO:0000256" key="17">
    <source>
        <dbReference type="ARBA" id="ARBA00042835"/>
    </source>
</evidence>
<evidence type="ECO:0000313" key="22">
    <source>
        <dbReference type="Ensembl" id="ENSOSUP00000009238.1"/>
    </source>
</evidence>
<dbReference type="InterPro" id="IPR018212">
    <property type="entry name" value="Na/solute_symporter_CS"/>
</dbReference>
<keyword evidence="8" id="KW-0915">Sodium</keyword>
<feature type="transmembrane region" description="Helical" evidence="21">
    <location>
        <begin position="288"/>
        <end position="309"/>
    </location>
</feature>
<feature type="transmembrane region" description="Helical" evidence="21">
    <location>
        <begin position="601"/>
        <end position="624"/>
    </location>
</feature>
<reference evidence="22" key="1">
    <citation type="submission" date="2025-08" db="UniProtKB">
        <authorList>
            <consortium name="Ensembl"/>
        </authorList>
    </citation>
    <scope>IDENTIFICATION</scope>
</reference>
<evidence type="ECO:0000256" key="1">
    <source>
        <dbReference type="ARBA" id="ARBA00004424"/>
    </source>
</evidence>
<evidence type="ECO:0000256" key="21">
    <source>
        <dbReference type="SAM" id="Phobius"/>
    </source>
</evidence>
<keyword evidence="5" id="KW-0762">Sugar transport</keyword>
<reference evidence="22" key="2">
    <citation type="submission" date="2025-09" db="UniProtKB">
        <authorList>
            <consortium name="Ensembl"/>
        </authorList>
    </citation>
    <scope>IDENTIFICATION</scope>
</reference>
<dbReference type="Pfam" id="PF00474">
    <property type="entry name" value="SSF"/>
    <property type="match status" value="1"/>
</dbReference>
<keyword evidence="7 21" id="KW-1133">Transmembrane helix</keyword>
<evidence type="ECO:0000256" key="15">
    <source>
        <dbReference type="ARBA" id="ARBA00039217"/>
    </source>
</evidence>
<evidence type="ECO:0000256" key="7">
    <source>
        <dbReference type="ARBA" id="ARBA00022989"/>
    </source>
</evidence>
<dbReference type="PANTHER" id="PTHR11819">
    <property type="entry name" value="SOLUTE CARRIER FAMILY 5"/>
    <property type="match status" value="1"/>
</dbReference>
<keyword evidence="6 21" id="KW-0812">Transmembrane</keyword>
<sequence>MMEGNFTAGSFTPSQQFSVADLVVVVLYFSLNVAVGIWSSCRVNRNTVSGYFLAGRDMAWWPIGASLFASSEGSGLFIGLAGTGAAGGIAVTGFEWNCSLSLWQIVTMPEYLQRRFGGERIQMYLSGLSLLLSIFTKISTDLYSGALFVQVCLGWDLYLATVLMLVVTGLYTIAGGLAAVIYTDALQTLIMVLGAIVLAVKAFNEIGGYPNLEEAYLKAVPSKIVPNTTCHLPRADAMHLFRDPVSGDLPWTGMTFGLSIMATWYWCTDQVIVQRSLSAKSLCHAKAGSILASYLKMLPLFIIIMPGMISRVLYPDTVACVDPEECARVCGAAVGCSNIAYPKLVVELMPSGLRGLMIAVMMAALMSSLTSIFNSSSTLFTMDIWRKLRPGAGERELLLVGRVVTVVLVALSVVWIPILQSSSGGQLYIYIQAVTSYLAPPVTAVFVLAVFWPRANEQGAFWGLMAGLVLGLARLGLELAYPPPRCGVPDRWPWLLTDIHYLHFAVLLGTATGAVVMGGSLLTPPPAPHSLLLTGSRMTCASVSLQLCHLTGGGWSPQLFVPHTHPLSVPGPCSATPGSQQPSKAEGAPATALKDTAEPPFWGHVCGINAVVLMCINIFCYAYFA</sequence>
<keyword evidence="11" id="KW-0325">Glycoprotein</keyword>
<evidence type="ECO:0000256" key="2">
    <source>
        <dbReference type="ARBA" id="ARBA00006434"/>
    </source>
</evidence>
<dbReference type="Ensembl" id="ENSOSUT00000009561.1">
    <property type="protein sequence ID" value="ENSOSUP00000009238.1"/>
    <property type="gene ID" value="ENSOSUG00000006772.1"/>
</dbReference>
<feature type="transmembrane region" description="Helical" evidence="21">
    <location>
        <begin position="397"/>
        <end position="418"/>
    </location>
</feature>
<feature type="transmembrane region" description="Helical" evidence="21">
    <location>
        <begin position="249"/>
        <end position="267"/>
    </location>
</feature>
<dbReference type="GO" id="GO:0005412">
    <property type="term" value="F:D-glucose:sodium symporter activity"/>
    <property type="evidence" value="ECO:0007669"/>
    <property type="project" value="TreeGrafter"/>
</dbReference>
<keyword evidence="12" id="KW-0739">Sodium transport</keyword>
<dbReference type="InterPro" id="IPR001734">
    <property type="entry name" value="Na/solute_symporter"/>
</dbReference>
<evidence type="ECO:0000256" key="13">
    <source>
        <dbReference type="ARBA" id="ARBA00036082"/>
    </source>
</evidence>
<evidence type="ECO:0000256" key="16">
    <source>
        <dbReference type="ARBA" id="ARBA00041339"/>
    </source>
</evidence>
<keyword evidence="23" id="KW-1185">Reference proteome</keyword>
<dbReference type="InterPro" id="IPR038377">
    <property type="entry name" value="Na/Glc_symporter_sf"/>
</dbReference>
<evidence type="ECO:0000256" key="12">
    <source>
        <dbReference type="ARBA" id="ARBA00023201"/>
    </source>
</evidence>
<evidence type="ECO:0000256" key="3">
    <source>
        <dbReference type="ARBA" id="ARBA00022448"/>
    </source>
</evidence>
<comment type="catalytic activity">
    <reaction evidence="13">
        <text>D-mannose(out) + Na(+)(out) = D-mannose(in) + Na(+)(in)</text>
        <dbReference type="Rhea" id="RHEA:72907"/>
        <dbReference type="ChEBI" id="CHEBI:4208"/>
        <dbReference type="ChEBI" id="CHEBI:29101"/>
    </reaction>
    <physiologicalReaction direction="left-to-right" evidence="13">
        <dbReference type="Rhea" id="RHEA:72908"/>
    </physiologicalReaction>
</comment>
<feature type="transmembrane region" description="Helical" evidence="21">
    <location>
        <begin position="430"/>
        <end position="452"/>
    </location>
</feature>
<dbReference type="PROSITE" id="PS00456">
    <property type="entry name" value="NA_SOLUT_SYMP_1"/>
    <property type="match status" value="1"/>
</dbReference>
<keyword evidence="10 21" id="KW-0472">Membrane</keyword>
<name>A0A8C8E970_9STRI</name>